<evidence type="ECO:0000313" key="1">
    <source>
        <dbReference type="Proteomes" id="UP000515153"/>
    </source>
</evidence>
<reference evidence="2" key="3">
    <citation type="submission" date="2025-08" db="UniProtKB">
        <authorList>
            <consortium name="RefSeq"/>
        </authorList>
    </citation>
    <scope>IDENTIFICATION</scope>
    <source>
        <strain evidence="2">NI907</strain>
    </source>
</reference>
<keyword evidence="1" id="KW-1185">Reference proteome</keyword>
<reference evidence="2" key="1">
    <citation type="journal article" date="2019" name="Mol. Biol. Evol.">
        <title>Blast fungal genomes show frequent chromosomal changes, gene gains and losses, and effector gene turnover.</title>
        <authorList>
            <person name="Gomez Luciano L.B."/>
            <person name="Jason Tsai I."/>
            <person name="Chuma I."/>
            <person name="Tosa Y."/>
            <person name="Chen Y.H."/>
            <person name="Li J.Y."/>
            <person name="Li M.Y."/>
            <person name="Jade Lu M.Y."/>
            <person name="Nakayashiki H."/>
            <person name="Li W.H."/>
        </authorList>
    </citation>
    <scope>NUCLEOTIDE SEQUENCE</scope>
    <source>
        <strain evidence="2">NI907</strain>
    </source>
</reference>
<proteinExistence type="predicted"/>
<name>A0A6P8BFA6_PYRGI</name>
<feature type="non-terminal residue" evidence="2">
    <location>
        <position position="75"/>
    </location>
</feature>
<sequence length="75" mass="8327">MSGLDSNLQRLVNLHAQNCLSFRALNYLWSASLAHHGTVLHCLGIITDLITYWARPAVDDIQLLQQQIQLDLAGG</sequence>
<protein>
    <submittedName>
        <fullName evidence="2">Uncharacterized protein</fullName>
    </submittedName>
</protein>
<dbReference type="GeneID" id="41956155"/>
<evidence type="ECO:0000313" key="2">
    <source>
        <dbReference type="RefSeq" id="XP_030985928.1"/>
    </source>
</evidence>
<dbReference type="KEGG" id="pgri:PgNI_01166"/>
<dbReference type="Proteomes" id="UP000515153">
    <property type="component" value="Unplaced"/>
</dbReference>
<gene>
    <name evidence="2" type="ORF">PgNI_01166</name>
</gene>
<organism evidence="1 2">
    <name type="scientific">Pyricularia grisea</name>
    <name type="common">Crabgrass-specific blast fungus</name>
    <name type="synonym">Magnaporthe grisea</name>
    <dbReference type="NCBI Taxonomy" id="148305"/>
    <lineage>
        <taxon>Eukaryota</taxon>
        <taxon>Fungi</taxon>
        <taxon>Dikarya</taxon>
        <taxon>Ascomycota</taxon>
        <taxon>Pezizomycotina</taxon>
        <taxon>Sordariomycetes</taxon>
        <taxon>Sordariomycetidae</taxon>
        <taxon>Magnaporthales</taxon>
        <taxon>Pyriculariaceae</taxon>
        <taxon>Pyricularia</taxon>
    </lineage>
</organism>
<reference evidence="2" key="2">
    <citation type="submission" date="2019-10" db="EMBL/GenBank/DDBJ databases">
        <authorList>
            <consortium name="NCBI Genome Project"/>
        </authorList>
    </citation>
    <scope>NUCLEOTIDE SEQUENCE</scope>
    <source>
        <strain evidence="2">NI907</strain>
    </source>
</reference>
<dbReference type="RefSeq" id="XP_030985928.1">
    <property type="nucleotide sequence ID" value="XM_031121241.1"/>
</dbReference>
<accession>A0A6P8BFA6</accession>
<dbReference type="AlphaFoldDB" id="A0A6P8BFA6"/>